<evidence type="ECO:0000313" key="3">
    <source>
        <dbReference type="EMBL" id="GAA0271748.1"/>
    </source>
</evidence>
<gene>
    <name evidence="3" type="ORF">GCM10010302_06700</name>
</gene>
<dbReference type="EMBL" id="BAAABV010000005">
    <property type="protein sequence ID" value="GAA0271748.1"/>
    <property type="molecule type" value="Genomic_DNA"/>
</dbReference>
<dbReference type="InterPro" id="IPR006976">
    <property type="entry name" value="VanZ-like"/>
</dbReference>
<organism evidence="3 4">
    <name type="scientific">Streptomyces polychromogenes</name>
    <dbReference type="NCBI Taxonomy" id="67342"/>
    <lineage>
        <taxon>Bacteria</taxon>
        <taxon>Bacillati</taxon>
        <taxon>Actinomycetota</taxon>
        <taxon>Actinomycetes</taxon>
        <taxon>Kitasatosporales</taxon>
        <taxon>Streptomycetaceae</taxon>
        <taxon>Streptomyces</taxon>
    </lineage>
</organism>
<keyword evidence="1" id="KW-0812">Transmembrane</keyword>
<evidence type="ECO:0000313" key="4">
    <source>
        <dbReference type="Proteomes" id="UP001501867"/>
    </source>
</evidence>
<feature type="transmembrane region" description="Helical" evidence="1">
    <location>
        <begin position="61"/>
        <end position="78"/>
    </location>
</feature>
<reference evidence="3 4" key="1">
    <citation type="journal article" date="2019" name="Int. J. Syst. Evol. Microbiol.">
        <title>The Global Catalogue of Microorganisms (GCM) 10K type strain sequencing project: providing services to taxonomists for standard genome sequencing and annotation.</title>
        <authorList>
            <consortium name="The Broad Institute Genomics Platform"/>
            <consortium name="The Broad Institute Genome Sequencing Center for Infectious Disease"/>
            <person name="Wu L."/>
            <person name="Ma J."/>
        </authorList>
    </citation>
    <scope>NUCLEOTIDE SEQUENCE [LARGE SCALE GENOMIC DNA]</scope>
    <source>
        <strain evidence="3 4">JCM 4505</strain>
    </source>
</reference>
<keyword evidence="4" id="KW-1185">Reference proteome</keyword>
<name>A0ABN0V2B9_9ACTN</name>
<evidence type="ECO:0000256" key="1">
    <source>
        <dbReference type="SAM" id="Phobius"/>
    </source>
</evidence>
<accession>A0ABN0V2B9</accession>
<sequence>MSTALSSGVMSAGVVSPDVASAGAMSTAQHAAVAAVLVLVLGAVGSALRRPLLRRTGSSPSAVLGLLLTAAVLMGITLPDQVVPGVGARLAACLDGASVRTLGGGWAHHAANVVLWSVLGVFGTLAVRRPGRVVTAVCVVWAAVELAQTLDPVRSCQYVDWLENTLGAVLGALAVWAVGRRRTLAEGPESIPGEAR</sequence>
<feature type="transmembrane region" description="Helical" evidence="1">
    <location>
        <begin position="106"/>
        <end position="127"/>
    </location>
</feature>
<dbReference type="Proteomes" id="UP001501867">
    <property type="component" value="Unassembled WGS sequence"/>
</dbReference>
<feature type="domain" description="VanZ-like" evidence="2">
    <location>
        <begin position="107"/>
        <end position="176"/>
    </location>
</feature>
<protein>
    <recommendedName>
        <fullName evidence="2">VanZ-like domain-containing protein</fullName>
    </recommendedName>
</protein>
<dbReference type="Pfam" id="PF04892">
    <property type="entry name" value="VanZ"/>
    <property type="match status" value="1"/>
</dbReference>
<keyword evidence="1" id="KW-0472">Membrane</keyword>
<keyword evidence="1" id="KW-1133">Transmembrane helix</keyword>
<feature type="transmembrane region" description="Helical" evidence="1">
    <location>
        <begin position="32"/>
        <end position="49"/>
    </location>
</feature>
<proteinExistence type="predicted"/>
<comment type="caution">
    <text evidence="3">The sequence shown here is derived from an EMBL/GenBank/DDBJ whole genome shotgun (WGS) entry which is preliminary data.</text>
</comment>
<evidence type="ECO:0000259" key="2">
    <source>
        <dbReference type="Pfam" id="PF04892"/>
    </source>
</evidence>